<protein>
    <submittedName>
        <fullName evidence="1">Uncharacterized protein</fullName>
    </submittedName>
</protein>
<dbReference type="AlphaFoldDB" id="A0A0Q0PVW1"/>
<organism evidence="1 2">
    <name type="scientific">Vibrio metoecus</name>
    <dbReference type="NCBI Taxonomy" id="1481663"/>
    <lineage>
        <taxon>Bacteria</taxon>
        <taxon>Pseudomonadati</taxon>
        <taxon>Pseudomonadota</taxon>
        <taxon>Gammaproteobacteria</taxon>
        <taxon>Vibrionales</taxon>
        <taxon>Vibrionaceae</taxon>
        <taxon>Vibrio</taxon>
    </lineage>
</organism>
<evidence type="ECO:0000313" key="1">
    <source>
        <dbReference type="EMBL" id="KQB00208.1"/>
    </source>
</evidence>
<comment type="caution">
    <text evidence="1">The sequence shown here is derived from an EMBL/GenBank/DDBJ whole genome shotgun (WGS) entry which is preliminary data.</text>
</comment>
<accession>A0A0Q0PVW1</accession>
<reference evidence="1 2" key="1">
    <citation type="journal article" date="2015" name="Genome Biol. Evol.">
        <title>The Dynamics of Genetic Interactions between Vibrio metoecus and Vibrio cholerae, Two Close Relatives Co-Occurring in the Environment.</title>
        <authorList>
            <person name="Orata F.D."/>
            <person name="Kirchberger P.C."/>
            <person name="Meheust R."/>
            <person name="Barlow E.J."/>
            <person name="Tarr C.L."/>
            <person name="Boucher Y."/>
        </authorList>
    </citation>
    <scope>NUCLEOTIDE SEQUENCE [LARGE SCALE GENOMIC DNA]</scope>
    <source>
        <strain evidence="1 2">YB5B04</strain>
    </source>
</reference>
<dbReference type="Proteomes" id="UP000050491">
    <property type="component" value="Unassembled WGS sequence"/>
</dbReference>
<dbReference type="PATRIC" id="fig|1481663.12.peg.1863"/>
<dbReference type="EMBL" id="LBGP01000018">
    <property type="protein sequence ID" value="KQB00208.1"/>
    <property type="molecule type" value="Genomic_DNA"/>
</dbReference>
<evidence type="ECO:0000313" key="2">
    <source>
        <dbReference type="Proteomes" id="UP000050491"/>
    </source>
</evidence>
<sequence length="72" mass="8361">MFPLDFSVKVPNDRVARRVINSCVWPKYSAWVELDELPQINAIFRTIHTQKNGFSHSADKVTNHEQIKHSVL</sequence>
<gene>
    <name evidence="1" type="ORF">XV92_15330</name>
</gene>
<name>A0A0Q0PVW1_VIBMT</name>
<proteinExistence type="predicted"/>